<dbReference type="EMBL" id="CAJVPI010000259">
    <property type="protein sequence ID" value="CAG8509310.1"/>
    <property type="molecule type" value="Genomic_DNA"/>
</dbReference>
<evidence type="ECO:0000313" key="2">
    <source>
        <dbReference type="EMBL" id="CAG8509310.1"/>
    </source>
</evidence>
<protein>
    <submittedName>
        <fullName evidence="2">9954_t:CDS:1</fullName>
    </submittedName>
</protein>
<keyword evidence="3" id="KW-1185">Reference proteome</keyword>
<dbReference type="Proteomes" id="UP000789739">
    <property type="component" value="Unassembled WGS sequence"/>
</dbReference>
<proteinExistence type="predicted"/>
<keyword evidence="1" id="KW-0175">Coiled coil</keyword>
<evidence type="ECO:0000256" key="1">
    <source>
        <dbReference type="SAM" id="Coils"/>
    </source>
</evidence>
<comment type="caution">
    <text evidence="2">The sequence shown here is derived from an EMBL/GenBank/DDBJ whole genome shotgun (WGS) entry which is preliminary data.</text>
</comment>
<feature type="coiled-coil region" evidence="1">
    <location>
        <begin position="7"/>
        <end position="34"/>
    </location>
</feature>
<gene>
    <name evidence="2" type="ORF">PBRASI_LOCUS3026</name>
</gene>
<sequence length="123" mass="14169">MATVDELIEYKKTVDEAEDKLNKAKSALKKFYNGGNGDLLKELNSKILTGMLDVDEKEKREMLVKLESVLQRTAIMRLEVWQGKCGVFQEIRVLQGNLFRREECVKAAGGLLTGRKNFWEMHY</sequence>
<dbReference type="OrthoDB" id="10388111at2759"/>
<accession>A0A9N9F460</accession>
<evidence type="ECO:0000313" key="3">
    <source>
        <dbReference type="Proteomes" id="UP000789739"/>
    </source>
</evidence>
<dbReference type="AlphaFoldDB" id="A0A9N9F460"/>
<reference evidence="2" key="1">
    <citation type="submission" date="2021-06" db="EMBL/GenBank/DDBJ databases">
        <authorList>
            <person name="Kallberg Y."/>
            <person name="Tangrot J."/>
            <person name="Rosling A."/>
        </authorList>
    </citation>
    <scope>NUCLEOTIDE SEQUENCE</scope>
    <source>
        <strain evidence="2">BR232B</strain>
    </source>
</reference>
<organism evidence="2 3">
    <name type="scientific">Paraglomus brasilianum</name>
    <dbReference type="NCBI Taxonomy" id="144538"/>
    <lineage>
        <taxon>Eukaryota</taxon>
        <taxon>Fungi</taxon>
        <taxon>Fungi incertae sedis</taxon>
        <taxon>Mucoromycota</taxon>
        <taxon>Glomeromycotina</taxon>
        <taxon>Glomeromycetes</taxon>
        <taxon>Paraglomerales</taxon>
        <taxon>Paraglomeraceae</taxon>
        <taxon>Paraglomus</taxon>
    </lineage>
</organism>
<name>A0A9N9F460_9GLOM</name>